<dbReference type="EMBL" id="JACHEB010000018">
    <property type="protein sequence ID" value="MBB5331847.1"/>
    <property type="molecule type" value="Genomic_DNA"/>
</dbReference>
<keyword evidence="3" id="KW-1185">Reference proteome</keyword>
<evidence type="ECO:0000313" key="3">
    <source>
        <dbReference type="Proteomes" id="UP000535182"/>
    </source>
</evidence>
<keyword evidence="1" id="KW-0472">Membrane</keyword>
<accession>A0A9X0QJY6</accession>
<gene>
    <name evidence="2" type="ORF">HDF14_005496</name>
</gene>
<dbReference type="Proteomes" id="UP000535182">
    <property type="component" value="Unassembled WGS sequence"/>
</dbReference>
<dbReference type="RefSeq" id="WP_183981631.1">
    <property type="nucleotide sequence ID" value="NZ_JACHEB010000018.1"/>
</dbReference>
<protein>
    <recommendedName>
        <fullName evidence="4">Class I SAM-dependent methyltransferase</fullName>
    </recommendedName>
</protein>
<sequence>MRRMFFFEIHDQSWFPVNLRNLVTDGLQSFWRLSNSYKPIVPRLRDALANAGTKVVLDLCSGGGGPWFQLVRDFEKENCKISVCLTDMYPNQQAFEKAASGSSLIDFDSRPVSAIEVPPDIPGFRTIFSSFHHFSPDDAQSILSSAVESGKGIAIFETARRNLKIMSIVCCLPFLILLLTPWIRPFRWSRLVLTYIIPIVPFVLWFDGLMSCLRSYSHQELSEMVGNLTDKSYYWQVGTQDDGFLPVTFLIGYPTTKAMLSSV</sequence>
<dbReference type="SUPFAM" id="SSF53335">
    <property type="entry name" value="S-adenosyl-L-methionine-dependent methyltransferases"/>
    <property type="match status" value="1"/>
</dbReference>
<comment type="caution">
    <text evidence="2">The sequence shown here is derived from an EMBL/GenBank/DDBJ whole genome shotgun (WGS) entry which is preliminary data.</text>
</comment>
<reference evidence="2 3" key="1">
    <citation type="submission" date="2020-08" db="EMBL/GenBank/DDBJ databases">
        <title>Genomic Encyclopedia of Type Strains, Phase IV (KMG-V): Genome sequencing to study the core and pangenomes of soil and plant-associated prokaryotes.</title>
        <authorList>
            <person name="Whitman W."/>
        </authorList>
    </citation>
    <scope>NUCLEOTIDE SEQUENCE [LARGE SCALE GENOMIC DNA]</scope>
    <source>
        <strain evidence="2 3">X5P2</strain>
    </source>
</reference>
<keyword evidence="1" id="KW-0812">Transmembrane</keyword>
<organism evidence="2 3">
    <name type="scientific">Tunturiibacter gelidiferens</name>
    <dbReference type="NCBI Taxonomy" id="3069689"/>
    <lineage>
        <taxon>Bacteria</taxon>
        <taxon>Pseudomonadati</taxon>
        <taxon>Acidobacteriota</taxon>
        <taxon>Terriglobia</taxon>
        <taxon>Terriglobales</taxon>
        <taxon>Acidobacteriaceae</taxon>
        <taxon>Tunturiibacter</taxon>
    </lineage>
</organism>
<proteinExistence type="predicted"/>
<dbReference type="AlphaFoldDB" id="A0A9X0QJY6"/>
<evidence type="ECO:0008006" key="4">
    <source>
        <dbReference type="Google" id="ProtNLM"/>
    </source>
</evidence>
<feature type="transmembrane region" description="Helical" evidence="1">
    <location>
        <begin position="165"/>
        <end position="183"/>
    </location>
</feature>
<evidence type="ECO:0000313" key="2">
    <source>
        <dbReference type="EMBL" id="MBB5331847.1"/>
    </source>
</evidence>
<evidence type="ECO:0000256" key="1">
    <source>
        <dbReference type="SAM" id="Phobius"/>
    </source>
</evidence>
<name>A0A9X0QJY6_9BACT</name>
<feature type="transmembrane region" description="Helical" evidence="1">
    <location>
        <begin position="195"/>
        <end position="213"/>
    </location>
</feature>
<keyword evidence="1" id="KW-1133">Transmembrane helix</keyword>
<dbReference type="InterPro" id="IPR029063">
    <property type="entry name" value="SAM-dependent_MTases_sf"/>
</dbReference>